<proteinExistence type="predicted"/>
<name>A0ACB8T6P8_9AGAM</name>
<evidence type="ECO:0000313" key="2">
    <source>
        <dbReference type="Proteomes" id="UP000814140"/>
    </source>
</evidence>
<organism evidence="1 2">
    <name type="scientific">Artomyces pyxidatus</name>
    <dbReference type="NCBI Taxonomy" id="48021"/>
    <lineage>
        <taxon>Eukaryota</taxon>
        <taxon>Fungi</taxon>
        <taxon>Dikarya</taxon>
        <taxon>Basidiomycota</taxon>
        <taxon>Agaricomycotina</taxon>
        <taxon>Agaricomycetes</taxon>
        <taxon>Russulales</taxon>
        <taxon>Auriscalpiaceae</taxon>
        <taxon>Artomyces</taxon>
    </lineage>
</organism>
<dbReference type="EMBL" id="MU277202">
    <property type="protein sequence ID" value="KAI0063666.1"/>
    <property type="molecule type" value="Genomic_DNA"/>
</dbReference>
<gene>
    <name evidence="1" type="ORF">BV25DRAFT_1915142</name>
</gene>
<accession>A0ACB8T6P8</accession>
<keyword evidence="2" id="KW-1185">Reference proteome</keyword>
<sequence>MTIDTSVSLQHKLQLEACGMQDNPRGGPNLAERLERLKAYDVAWRNLDWTGHDNYPSFSGSFTPIAVSQDVVAFPVDNPQVVFKQFPSQLRGIEGQEWSIPLKDVIDIGVDASQDLVVFVTQSLSDVRWCHILLRSLATGEAHPLACAQDRIIKLGYARQGVDIYGDFLCVRLDGDLNDPLPHTANISVWNWKIGTIQLDMSSLFYTTAMPNPRFLDAKHIVTIVPSADGDGPLRLVVLSFRSKLQTPPAYIFILPDFLTLDFLGNLSMTSSPPSGHPSGDLASGCVYHNPEDRLLSITFGLRFAFASPAATEIVIDVPTRTLLSYMQNNPVGTVPWMHWGPSGSRISVAPMGISAHCTPYSINGMRRVQLSPTLRNGSPVITVYDYHPRRVARAIASQGTGEYVREVVGYGDVVDESLTAGHGALKTLPYLVKEIPLQDGQLLQYPFDNIWNIEVVISEDGVILMDVSLVRS</sequence>
<comment type="caution">
    <text evidence="1">The sequence shown here is derived from an EMBL/GenBank/DDBJ whole genome shotgun (WGS) entry which is preliminary data.</text>
</comment>
<dbReference type="Proteomes" id="UP000814140">
    <property type="component" value="Unassembled WGS sequence"/>
</dbReference>
<evidence type="ECO:0000313" key="1">
    <source>
        <dbReference type="EMBL" id="KAI0063666.1"/>
    </source>
</evidence>
<protein>
    <submittedName>
        <fullName evidence="1">Uncharacterized protein</fullName>
    </submittedName>
</protein>
<reference evidence="1" key="1">
    <citation type="submission" date="2021-03" db="EMBL/GenBank/DDBJ databases">
        <authorList>
            <consortium name="DOE Joint Genome Institute"/>
            <person name="Ahrendt S."/>
            <person name="Looney B.P."/>
            <person name="Miyauchi S."/>
            <person name="Morin E."/>
            <person name="Drula E."/>
            <person name="Courty P.E."/>
            <person name="Chicoki N."/>
            <person name="Fauchery L."/>
            <person name="Kohler A."/>
            <person name="Kuo A."/>
            <person name="Labutti K."/>
            <person name="Pangilinan J."/>
            <person name="Lipzen A."/>
            <person name="Riley R."/>
            <person name="Andreopoulos W."/>
            <person name="He G."/>
            <person name="Johnson J."/>
            <person name="Barry K.W."/>
            <person name="Grigoriev I.V."/>
            <person name="Nagy L."/>
            <person name="Hibbett D."/>
            <person name="Henrissat B."/>
            <person name="Matheny P.B."/>
            <person name="Labbe J."/>
            <person name="Martin F."/>
        </authorList>
    </citation>
    <scope>NUCLEOTIDE SEQUENCE</scope>
    <source>
        <strain evidence="1">HHB10654</strain>
    </source>
</reference>
<reference evidence="1" key="2">
    <citation type="journal article" date="2022" name="New Phytol.">
        <title>Evolutionary transition to the ectomycorrhizal habit in the genomes of a hyperdiverse lineage of mushroom-forming fungi.</title>
        <authorList>
            <person name="Looney B."/>
            <person name="Miyauchi S."/>
            <person name="Morin E."/>
            <person name="Drula E."/>
            <person name="Courty P.E."/>
            <person name="Kohler A."/>
            <person name="Kuo A."/>
            <person name="LaButti K."/>
            <person name="Pangilinan J."/>
            <person name="Lipzen A."/>
            <person name="Riley R."/>
            <person name="Andreopoulos W."/>
            <person name="He G."/>
            <person name="Johnson J."/>
            <person name="Nolan M."/>
            <person name="Tritt A."/>
            <person name="Barry K.W."/>
            <person name="Grigoriev I.V."/>
            <person name="Nagy L.G."/>
            <person name="Hibbett D."/>
            <person name="Henrissat B."/>
            <person name="Matheny P.B."/>
            <person name="Labbe J."/>
            <person name="Martin F.M."/>
        </authorList>
    </citation>
    <scope>NUCLEOTIDE SEQUENCE</scope>
    <source>
        <strain evidence="1">HHB10654</strain>
    </source>
</reference>